<reference evidence="2 3" key="1">
    <citation type="submission" date="2021-11" db="EMBL/GenBank/DDBJ databases">
        <title>Black yeast isolated from Biological Soil Crust.</title>
        <authorList>
            <person name="Kurbessoian T."/>
        </authorList>
    </citation>
    <scope>NUCLEOTIDE SEQUENCE [LARGE SCALE GENOMIC DNA]</scope>
    <source>
        <strain evidence="2 3">CCFEE 5522</strain>
    </source>
</reference>
<name>A0AAV9J817_9PEZI</name>
<evidence type="ECO:0000313" key="3">
    <source>
        <dbReference type="Proteomes" id="UP001324427"/>
    </source>
</evidence>
<dbReference type="CDD" id="cd08948">
    <property type="entry name" value="5beta-POR_like_SDR_a"/>
    <property type="match status" value="1"/>
</dbReference>
<feature type="domain" description="PRISE-like Rossmann-fold" evidence="1">
    <location>
        <begin position="11"/>
        <end position="386"/>
    </location>
</feature>
<dbReference type="Proteomes" id="UP001324427">
    <property type="component" value="Unassembled WGS sequence"/>
</dbReference>
<dbReference type="AlphaFoldDB" id="A0AAV9J817"/>
<dbReference type="Gene3D" id="3.40.50.720">
    <property type="entry name" value="NAD(P)-binding Rossmann-like Domain"/>
    <property type="match status" value="1"/>
</dbReference>
<dbReference type="SUPFAM" id="SSF51735">
    <property type="entry name" value="NAD(P)-binding Rossmann-fold domains"/>
    <property type="match status" value="1"/>
</dbReference>
<dbReference type="PANTHER" id="PTHR32487">
    <property type="entry name" value="3-OXO-DELTA(4,5)-STEROID 5-BETA-REDUCTASE"/>
    <property type="match status" value="1"/>
</dbReference>
<sequence length="389" mass="43650">MAEQQTEIFQALVFGASGITGYALLSQLLSYPTPTTFDRIIGVTRRPLHRDVAQLPEDQRLELYSDLDLTDRNQALFSLQHIPGIEHTTHVYYAAYAGHGSDYQELKRINVEMLTNAVGSCEICCPNLRFFTLQTGGKAYGVEFADKVDYNPPLSESLPRIPDPYAQNIFYYEQYDIMKRASAGKPWTFCEIRPDAIVGFVPQNNAMNIAQAVGLFLSMWKAVEGEGSAVPFPGSTDAWTALHTDTSQDILARFHIHASLLPLRTSGRAFNVVDGPATTWEAVWPEVCAYFGLRGTAPEPSSVPFNAQEWMESRSGEWSAWVAKHALRDGALEGTTWSFMQAVIGIPFRRDYDPTASREIGFTEERPHAEGYKRVFEEMRRARFIPSSL</sequence>
<dbReference type="Pfam" id="PF22917">
    <property type="entry name" value="PRISE"/>
    <property type="match status" value="1"/>
</dbReference>
<accession>A0AAV9J817</accession>
<evidence type="ECO:0000259" key="1">
    <source>
        <dbReference type="Pfam" id="PF22917"/>
    </source>
</evidence>
<evidence type="ECO:0000313" key="2">
    <source>
        <dbReference type="EMBL" id="KAK4540893.1"/>
    </source>
</evidence>
<keyword evidence="3" id="KW-1185">Reference proteome</keyword>
<gene>
    <name evidence="2" type="ORF">LTR36_008835</name>
</gene>
<proteinExistence type="predicted"/>
<dbReference type="PANTHER" id="PTHR32487:SF8">
    <property type="entry name" value="NAD-DEPENDENT EPIMERASE_DEHYDRATASE DOMAIN-CONTAINING PROTEIN"/>
    <property type="match status" value="1"/>
</dbReference>
<dbReference type="EMBL" id="JAVFHQ010000060">
    <property type="protein sequence ID" value="KAK4540893.1"/>
    <property type="molecule type" value="Genomic_DNA"/>
</dbReference>
<protein>
    <recommendedName>
        <fullName evidence="1">PRISE-like Rossmann-fold domain-containing protein</fullName>
    </recommendedName>
</protein>
<dbReference type="InterPro" id="IPR036291">
    <property type="entry name" value="NAD(P)-bd_dom_sf"/>
</dbReference>
<organism evidence="2 3">
    <name type="scientific">Oleoguttula mirabilis</name>
    <dbReference type="NCBI Taxonomy" id="1507867"/>
    <lineage>
        <taxon>Eukaryota</taxon>
        <taxon>Fungi</taxon>
        <taxon>Dikarya</taxon>
        <taxon>Ascomycota</taxon>
        <taxon>Pezizomycotina</taxon>
        <taxon>Dothideomycetes</taxon>
        <taxon>Dothideomycetidae</taxon>
        <taxon>Mycosphaerellales</taxon>
        <taxon>Teratosphaeriaceae</taxon>
        <taxon>Oleoguttula</taxon>
    </lineage>
</organism>
<dbReference type="InterPro" id="IPR055222">
    <property type="entry name" value="PRISE-like_Rossmann-fold"/>
</dbReference>
<comment type="caution">
    <text evidence="2">The sequence shown here is derived from an EMBL/GenBank/DDBJ whole genome shotgun (WGS) entry which is preliminary data.</text>
</comment>